<dbReference type="EMBL" id="JAEUBG010003866">
    <property type="protein sequence ID" value="KAH3682181.1"/>
    <property type="molecule type" value="Genomic_DNA"/>
</dbReference>
<dbReference type="Proteomes" id="UP000774326">
    <property type="component" value="Unassembled WGS sequence"/>
</dbReference>
<proteinExistence type="predicted"/>
<keyword evidence="2" id="KW-1185">Reference proteome</keyword>
<dbReference type="AlphaFoldDB" id="A0A9P8Q1A5"/>
<evidence type="ECO:0000313" key="1">
    <source>
        <dbReference type="EMBL" id="KAH3682181.1"/>
    </source>
</evidence>
<comment type="caution">
    <text evidence="1">The sequence shown here is derived from an EMBL/GenBank/DDBJ whole genome shotgun (WGS) entry which is preliminary data.</text>
</comment>
<name>A0A9P8Q1A5_WICPI</name>
<sequence>MNPLKAGDKLSGFFNVGVPFVTIRYKALSGVSFKYGGSPSIISMIIIPSDQISTLGPYSFLKTTSGAIQYGVPTIVVLFKLISLI</sequence>
<reference evidence="1" key="1">
    <citation type="journal article" date="2021" name="Open Biol.">
        <title>Shared evolutionary footprints suggest mitochondrial oxidative damage underlies multiple complex I losses in fungi.</title>
        <authorList>
            <person name="Schikora-Tamarit M.A."/>
            <person name="Marcet-Houben M."/>
            <person name="Nosek J."/>
            <person name="Gabaldon T."/>
        </authorList>
    </citation>
    <scope>NUCLEOTIDE SEQUENCE</scope>
    <source>
        <strain evidence="1">CBS2887</strain>
    </source>
</reference>
<accession>A0A9P8Q1A5</accession>
<evidence type="ECO:0000313" key="2">
    <source>
        <dbReference type="Proteomes" id="UP000774326"/>
    </source>
</evidence>
<reference evidence="1" key="2">
    <citation type="submission" date="2021-01" db="EMBL/GenBank/DDBJ databases">
        <authorList>
            <person name="Schikora-Tamarit M.A."/>
        </authorList>
    </citation>
    <scope>NUCLEOTIDE SEQUENCE</scope>
    <source>
        <strain evidence="1">CBS2887</strain>
    </source>
</reference>
<organism evidence="1 2">
    <name type="scientific">Wickerhamomyces pijperi</name>
    <name type="common">Yeast</name>
    <name type="synonym">Pichia pijperi</name>
    <dbReference type="NCBI Taxonomy" id="599730"/>
    <lineage>
        <taxon>Eukaryota</taxon>
        <taxon>Fungi</taxon>
        <taxon>Dikarya</taxon>
        <taxon>Ascomycota</taxon>
        <taxon>Saccharomycotina</taxon>
        <taxon>Saccharomycetes</taxon>
        <taxon>Phaffomycetales</taxon>
        <taxon>Wickerhamomycetaceae</taxon>
        <taxon>Wickerhamomyces</taxon>
    </lineage>
</organism>
<protein>
    <submittedName>
        <fullName evidence="1">Uncharacterized protein</fullName>
    </submittedName>
</protein>
<gene>
    <name evidence="1" type="ORF">WICPIJ_006844</name>
</gene>